<gene>
    <name evidence="5" type="primary">ORF71058</name>
</gene>
<feature type="disulfide bond" evidence="2">
    <location>
        <begin position="136"/>
        <end position="145"/>
    </location>
</feature>
<evidence type="ECO:0008006" key="6">
    <source>
        <dbReference type="Google" id="ProtNLM"/>
    </source>
</evidence>
<keyword evidence="1 2" id="KW-1015">Disulfide bond</keyword>
<feature type="domain" description="EGF-like" evidence="3">
    <location>
        <begin position="110"/>
        <end position="146"/>
    </location>
</feature>
<evidence type="ECO:0000313" key="5">
    <source>
        <dbReference type="EMBL" id="CEK69656.1"/>
    </source>
</evidence>
<dbReference type="InterPro" id="IPR001881">
    <property type="entry name" value="EGF-like_Ca-bd_dom"/>
</dbReference>
<evidence type="ECO:0000259" key="3">
    <source>
        <dbReference type="PROSITE" id="PS50026"/>
    </source>
</evidence>
<dbReference type="SUPFAM" id="SSF57196">
    <property type="entry name" value="EGF/Laminin"/>
    <property type="match status" value="2"/>
</dbReference>
<protein>
    <recommendedName>
        <fullName evidence="6">EGF-like domain-containing protein</fullName>
    </recommendedName>
</protein>
<dbReference type="InterPro" id="IPR036645">
    <property type="entry name" value="Elafin-like_sf"/>
</dbReference>
<feature type="domain" description="WAP" evidence="4">
    <location>
        <begin position="147"/>
        <end position="194"/>
    </location>
</feature>
<evidence type="ECO:0000259" key="4">
    <source>
        <dbReference type="PROSITE" id="PS51390"/>
    </source>
</evidence>
<feature type="disulfide bond" evidence="2">
    <location>
        <begin position="45"/>
        <end position="54"/>
    </location>
</feature>
<dbReference type="InterPro" id="IPR008197">
    <property type="entry name" value="WAP_dom"/>
</dbReference>
<dbReference type="PROSITE" id="PS51390">
    <property type="entry name" value="WAP"/>
    <property type="match status" value="2"/>
</dbReference>
<evidence type="ECO:0000256" key="2">
    <source>
        <dbReference type="PROSITE-ProRule" id="PRU00076"/>
    </source>
</evidence>
<sequence length="333" mass="35280">DAEKCCSTQCGGTLCNKEIIFDPCDGYCLNGGTCFAPADAPSCLCPSGYTGDRCEVLSEPGHFGFCPPVNQDQFGLCGGVMCTDDDNCTSEEKCCSSNCGGKLCTVAVVSRDPCRNFICENNGTCTFPLDYAVCECPSGYEGEHCETKVKPGRCPYLDPVDVSSCEGANCTHDADCPGVQKCCSGCGYKCTDPINSGSCQDINCPSGQICVEKPRKCPLPLMCAQDLIPTCVPEECGKCEYNEDCQETPSGYKCIPDNPTDQCGGCQGDTVCIDTGIRCFTTPCPTFQCVPNNQCGGCPNDTVCIDTGIRCFAPPCPTFQCVRNNECGGCPNN</sequence>
<dbReference type="Gene3D" id="2.10.25.10">
    <property type="entry name" value="Laminin"/>
    <property type="match status" value="2"/>
</dbReference>
<dbReference type="SMART" id="SM00217">
    <property type="entry name" value="WAP"/>
    <property type="match status" value="2"/>
</dbReference>
<dbReference type="SMART" id="SM00181">
    <property type="entry name" value="EGF"/>
    <property type="match status" value="2"/>
</dbReference>
<dbReference type="SUPFAM" id="SSF57256">
    <property type="entry name" value="Elafin-like"/>
    <property type="match status" value="2"/>
</dbReference>
<feature type="domain" description="EGF-like" evidence="3">
    <location>
        <begin position="20"/>
        <end position="55"/>
    </location>
</feature>
<dbReference type="GO" id="GO:0005509">
    <property type="term" value="F:calcium ion binding"/>
    <property type="evidence" value="ECO:0007669"/>
    <property type="project" value="InterPro"/>
</dbReference>
<dbReference type="InterPro" id="IPR000742">
    <property type="entry name" value="EGF"/>
</dbReference>
<dbReference type="PROSITE" id="PS50026">
    <property type="entry name" value="EGF_3"/>
    <property type="match status" value="2"/>
</dbReference>
<name>A0A0B6ZP74_9EUPU</name>
<dbReference type="Gene3D" id="4.10.75.10">
    <property type="entry name" value="Elafin-like"/>
    <property type="match status" value="2"/>
</dbReference>
<dbReference type="AlphaFoldDB" id="A0A0B6ZP74"/>
<feature type="non-terminal residue" evidence="5">
    <location>
        <position position="1"/>
    </location>
</feature>
<accession>A0A0B6ZP74</accession>
<dbReference type="EMBL" id="HACG01022791">
    <property type="protein sequence ID" value="CEK69656.1"/>
    <property type="molecule type" value="Transcribed_RNA"/>
</dbReference>
<feature type="disulfide bond" evidence="2">
    <location>
        <begin position="24"/>
        <end position="34"/>
    </location>
</feature>
<proteinExistence type="predicted"/>
<dbReference type="SMART" id="SM00179">
    <property type="entry name" value="EGF_CA"/>
    <property type="match status" value="2"/>
</dbReference>
<keyword evidence="2" id="KW-0245">EGF-like domain</keyword>
<dbReference type="Pfam" id="PF00008">
    <property type="entry name" value="EGF"/>
    <property type="match status" value="1"/>
</dbReference>
<feature type="non-terminal residue" evidence="5">
    <location>
        <position position="333"/>
    </location>
</feature>
<comment type="caution">
    <text evidence="2">Lacks conserved residue(s) required for the propagation of feature annotation.</text>
</comment>
<dbReference type="GO" id="GO:0030414">
    <property type="term" value="F:peptidase inhibitor activity"/>
    <property type="evidence" value="ECO:0007669"/>
    <property type="project" value="InterPro"/>
</dbReference>
<dbReference type="PROSITE" id="PS00022">
    <property type="entry name" value="EGF_1"/>
    <property type="match status" value="2"/>
</dbReference>
<reference evidence="5" key="1">
    <citation type="submission" date="2014-12" db="EMBL/GenBank/DDBJ databases">
        <title>Insight into the proteome of Arion vulgaris.</title>
        <authorList>
            <person name="Aradska J."/>
            <person name="Bulat T."/>
            <person name="Smidak R."/>
            <person name="Sarate P."/>
            <person name="Gangsoo J."/>
            <person name="Sialana F."/>
            <person name="Bilban M."/>
            <person name="Lubec G."/>
        </authorList>
    </citation>
    <scope>NUCLEOTIDE SEQUENCE</scope>
    <source>
        <tissue evidence="5">Skin</tissue>
    </source>
</reference>
<dbReference type="Pfam" id="PF00095">
    <property type="entry name" value="WAP"/>
    <property type="match status" value="2"/>
</dbReference>
<organism evidence="5">
    <name type="scientific">Arion vulgaris</name>
    <dbReference type="NCBI Taxonomy" id="1028688"/>
    <lineage>
        <taxon>Eukaryota</taxon>
        <taxon>Metazoa</taxon>
        <taxon>Spiralia</taxon>
        <taxon>Lophotrochozoa</taxon>
        <taxon>Mollusca</taxon>
        <taxon>Gastropoda</taxon>
        <taxon>Heterobranchia</taxon>
        <taxon>Euthyneura</taxon>
        <taxon>Panpulmonata</taxon>
        <taxon>Eupulmonata</taxon>
        <taxon>Stylommatophora</taxon>
        <taxon>Helicina</taxon>
        <taxon>Arionoidea</taxon>
        <taxon>Arionidae</taxon>
        <taxon>Arion</taxon>
    </lineage>
</organism>
<dbReference type="GO" id="GO:0005576">
    <property type="term" value="C:extracellular region"/>
    <property type="evidence" value="ECO:0007669"/>
    <property type="project" value="InterPro"/>
</dbReference>
<evidence type="ECO:0000256" key="1">
    <source>
        <dbReference type="ARBA" id="ARBA00023157"/>
    </source>
</evidence>
<feature type="domain" description="WAP" evidence="4">
    <location>
        <begin position="56"/>
        <end position="108"/>
    </location>
</feature>
<dbReference type="PROSITE" id="PS01186">
    <property type="entry name" value="EGF_2"/>
    <property type="match status" value="2"/>
</dbReference>